<dbReference type="OrthoDB" id="1939300at2759"/>
<dbReference type="PANTHER" id="PTHR31286">
    <property type="entry name" value="GLYCINE-RICH CELL WALL STRUCTURAL PROTEIN 1.8-LIKE"/>
    <property type="match status" value="1"/>
</dbReference>
<evidence type="ECO:0000313" key="3">
    <source>
        <dbReference type="Proteomes" id="UP000824120"/>
    </source>
</evidence>
<proteinExistence type="predicted"/>
<name>A0A9J5XQV5_SOLCO</name>
<dbReference type="Proteomes" id="UP000824120">
    <property type="component" value="Chromosome 8"/>
</dbReference>
<evidence type="ECO:0000313" key="2">
    <source>
        <dbReference type="EMBL" id="KAG5590585.1"/>
    </source>
</evidence>
<comment type="caution">
    <text evidence="2">The sequence shown here is derived from an EMBL/GenBank/DDBJ whole genome shotgun (WGS) entry which is preliminary data.</text>
</comment>
<dbReference type="InterPro" id="IPR040256">
    <property type="entry name" value="At4g02000-like"/>
</dbReference>
<keyword evidence="3" id="KW-1185">Reference proteome</keyword>
<protein>
    <submittedName>
        <fullName evidence="2">Uncharacterized protein</fullName>
    </submittedName>
</protein>
<dbReference type="AlphaFoldDB" id="A0A9J5XQV5"/>
<evidence type="ECO:0000256" key="1">
    <source>
        <dbReference type="SAM" id="MobiDB-lite"/>
    </source>
</evidence>
<dbReference type="EMBL" id="JACXVP010000008">
    <property type="protein sequence ID" value="KAG5590585.1"/>
    <property type="molecule type" value="Genomic_DNA"/>
</dbReference>
<organism evidence="2 3">
    <name type="scientific">Solanum commersonii</name>
    <name type="common">Commerson's wild potato</name>
    <name type="synonym">Commerson's nightshade</name>
    <dbReference type="NCBI Taxonomy" id="4109"/>
    <lineage>
        <taxon>Eukaryota</taxon>
        <taxon>Viridiplantae</taxon>
        <taxon>Streptophyta</taxon>
        <taxon>Embryophyta</taxon>
        <taxon>Tracheophyta</taxon>
        <taxon>Spermatophyta</taxon>
        <taxon>Magnoliopsida</taxon>
        <taxon>eudicotyledons</taxon>
        <taxon>Gunneridae</taxon>
        <taxon>Pentapetalae</taxon>
        <taxon>asterids</taxon>
        <taxon>lamiids</taxon>
        <taxon>Solanales</taxon>
        <taxon>Solanaceae</taxon>
        <taxon>Solanoideae</taxon>
        <taxon>Solaneae</taxon>
        <taxon>Solanum</taxon>
    </lineage>
</organism>
<reference evidence="2 3" key="1">
    <citation type="submission" date="2020-09" db="EMBL/GenBank/DDBJ databases">
        <title>De no assembly of potato wild relative species, Solanum commersonii.</title>
        <authorList>
            <person name="Cho K."/>
        </authorList>
    </citation>
    <scope>NUCLEOTIDE SEQUENCE [LARGE SCALE GENOMIC DNA]</scope>
    <source>
        <strain evidence="2">LZ3.2</strain>
        <tissue evidence="2">Leaf</tissue>
    </source>
</reference>
<gene>
    <name evidence="2" type="ORF">H5410_041099</name>
</gene>
<dbReference type="PANTHER" id="PTHR31286:SF79">
    <property type="entry name" value="N-6 ADENINE-SPECIFIC DNA METHYLASE"/>
    <property type="match status" value="1"/>
</dbReference>
<sequence>MRPLIYSTTNFNVDEETTNPSSYDRKTPSLHLGMPTTNKTRPSCIRVKVQVDLLSAFPKFVELEVGNENTQISRVEQVKIQYDMQSKYYKECRLQGHNEEGCRIILHPEIRV</sequence>
<feature type="region of interest" description="Disordered" evidence="1">
    <location>
        <begin position="15"/>
        <end position="37"/>
    </location>
</feature>
<accession>A0A9J5XQV5</accession>